<feature type="transmembrane region" description="Helical" evidence="1">
    <location>
        <begin position="39"/>
        <end position="64"/>
    </location>
</feature>
<feature type="transmembrane region" description="Helical" evidence="1">
    <location>
        <begin position="174"/>
        <end position="190"/>
    </location>
</feature>
<dbReference type="Proteomes" id="UP000011669">
    <property type="component" value="Unassembled WGS sequence"/>
</dbReference>
<sequence length="266" mass="29106">MRRPPIDAFDLALGVYVGTVALVTAAAVTGRGLLTRLPFVAAIAALLVGSSIAATRTNPVVWLVERRLHSALVFAPTAPLLAVMVGASFGVISFETTLLWLQYLLPLAVAGLFVAVVAMRRYVAHVREHERVLAEWTAEPDARYKWGVRTLLFVGAVAFIVGSFMISLEFDTETTFLTSFGGVFIAYAAFTGRERRYTLFETGLVVHTSGTMNGVFVPLGRLRSVTRSDRVLTIHRRLPWPIPFRCSLAAIGDPDTVESTLRERLG</sequence>
<dbReference type="InParanoid" id="M0MPC4"/>
<organism evidence="2 3">
    <name type="scientific">Halococcus saccharolyticus DSM 5350</name>
    <dbReference type="NCBI Taxonomy" id="1227455"/>
    <lineage>
        <taxon>Archaea</taxon>
        <taxon>Methanobacteriati</taxon>
        <taxon>Methanobacteriota</taxon>
        <taxon>Stenosarchaea group</taxon>
        <taxon>Halobacteria</taxon>
        <taxon>Halobacteriales</taxon>
        <taxon>Halococcaceae</taxon>
        <taxon>Halococcus</taxon>
    </lineage>
</organism>
<proteinExistence type="predicted"/>
<feature type="transmembrane region" description="Helical" evidence="1">
    <location>
        <begin position="71"/>
        <end position="94"/>
    </location>
</feature>
<dbReference type="RefSeq" id="WP_006076231.1">
    <property type="nucleotide sequence ID" value="NZ_AOMD01000009.1"/>
</dbReference>
<reference evidence="2 3" key="1">
    <citation type="journal article" date="2014" name="PLoS Genet.">
        <title>Phylogenetically driven sequencing of extremely halophilic archaea reveals strategies for static and dynamic osmo-response.</title>
        <authorList>
            <person name="Becker E.A."/>
            <person name="Seitzer P.M."/>
            <person name="Tritt A."/>
            <person name="Larsen D."/>
            <person name="Krusor M."/>
            <person name="Yao A.I."/>
            <person name="Wu D."/>
            <person name="Madern D."/>
            <person name="Eisen J.A."/>
            <person name="Darling A.E."/>
            <person name="Facciotti M.T."/>
        </authorList>
    </citation>
    <scope>NUCLEOTIDE SEQUENCE [LARGE SCALE GENOMIC DNA]</scope>
    <source>
        <strain evidence="2 3">DSM 5350</strain>
    </source>
</reference>
<protein>
    <recommendedName>
        <fullName evidence="4">DUF5673 domain-containing protein</fullName>
    </recommendedName>
</protein>
<keyword evidence="3" id="KW-1185">Reference proteome</keyword>
<name>M0MPC4_9EURY</name>
<gene>
    <name evidence="2" type="ORF">C449_02125</name>
</gene>
<comment type="caution">
    <text evidence="2">The sequence shown here is derived from an EMBL/GenBank/DDBJ whole genome shotgun (WGS) entry which is preliminary data.</text>
</comment>
<feature type="transmembrane region" description="Helical" evidence="1">
    <location>
        <begin position="150"/>
        <end position="168"/>
    </location>
</feature>
<dbReference type="AlphaFoldDB" id="M0MPC4"/>
<dbReference type="STRING" id="1227455.C449_02125"/>
<dbReference type="PATRIC" id="fig|1227455.4.peg.433"/>
<dbReference type="EMBL" id="AOMD01000009">
    <property type="protein sequence ID" value="EMA47223.1"/>
    <property type="molecule type" value="Genomic_DNA"/>
</dbReference>
<evidence type="ECO:0000313" key="3">
    <source>
        <dbReference type="Proteomes" id="UP000011669"/>
    </source>
</evidence>
<feature type="transmembrane region" description="Helical" evidence="1">
    <location>
        <begin position="12"/>
        <end position="33"/>
    </location>
</feature>
<keyword evidence="1" id="KW-0812">Transmembrane</keyword>
<keyword evidence="1" id="KW-0472">Membrane</keyword>
<evidence type="ECO:0000256" key="1">
    <source>
        <dbReference type="SAM" id="Phobius"/>
    </source>
</evidence>
<evidence type="ECO:0000313" key="2">
    <source>
        <dbReference type="EMBL" id="EMA47223.1"/>
    </source>
</evidence>
<feature type="transmembrane region" description="Helical" evidence="1">
    <location>
        <begin position="100"/>
        <end position="119"/>
    </location>
</feature>
<evidence type="ECO:0008006" key="4">
    <source>
        <dbReference type="Google" id="ProtNLM"/>
    </source>
</evidence>
<keyword evidence="1" id="KW-1133">Transmembrane helix</keyword>
<accession>M0MPC4</accession>
<dbReference type="OrthoDB" id="177918at2157"/>